<name>A0A0R0JPC3_SOYBN</name>
<proteinExistence type="predicted"/>
<reference evidence="1" key="3">
    <citation type="submission" date="2018-07" db="EMBL/GenBank/DDBJ databases">
        <title>WGS assembly of Glycine max.</title>
        <authorList>
            <person name="Schmutz J."/>
            <person name="Cannon S."/>
            <person name="Schlueter J."/>
            <person name="Ma J."/>
            <person name="Mitros T."/>
            <person name="Nelson W."/>
            <person name="Hyten D."/>
            <person name="Song Q."/>
            <person name="Thelen J."/>
            <person name="Cheng J."/>
            <person name="Xu D."/>
            <person name="Hellsten U."/>
            <person name="May G."/>
            <person name="Yu Y."/>
            <person name="Sakurai T."/>
            <person name="Umezawa T."/>
            <person name="Bhattacharyya M."/>
            <person name="Sandhu D."/>
            <person name="Valliyodan B."/>
            <person name="Lindquist E."/>
            <person name="Peto M."/>
            <person name="Grant D."/>
            <person name="Shu S."/>
            <person name="Goodstein D."/>
            <person name="Barry K."/>
            <person name="Futrell-Griggs M."/>
            <person name="Abernathy B."/>
            <person name="Du J."/>
            <person name="Tian Z."/>
            <person name="Zhu L."/>
            <person name="Gill N."/>
            <person name="Joshi T."/>
            <person name="Libault M."/>
            <person name="Sethuraman A."/>
            <person name="Zhang X."/>
            <person name="Shinozaki K."/>
            <person name="Nguyen H."/>
            <person name="Wing R."/>
            <person name="Cregan P."/>
            <person name="Specht J."/>
            <person name="Grimwood J."/>
            <person name="Rokhsar D."/>
            <person name="Stacey G."/>
            <person name="Shoemaker R."/>
            <person name="Jackson S."/>
        </authorList>
    </citation>
    <scope>NUCLEOTIDE SEQUENCE</scope>
    <source>
        <tissue evidence="1">Callus</tissue>
    </source>
</reference>
<keyword evidence="3" id="KW-1185">Reference proteome</keyword>
<sequence>MRPKYNSKNRPSCVVSVGFPCPEPCRRFFKKKTGHNKYVSDTCLCRQRVKNGNTTVWGCASTSHLAVQSC</sequence>
<reference evidence="2" key="2">
    <citation type="submission" date="2018-02" db="UniProtKB">
        <authorList>
            <consortium name="EnsemblPlants"/>
        </authorList>
    </citation>
    <scope>IDENTIFICATION</scope>
    <source>
        <strain evidence="2">Williams 82</strain>
    </source>
</reference>
<accession>A0A0R0JPC3</accession>
<dbReference type="Gramene" id="KRH56609">
    <property type="protein sequence ID" value="KRH56609"/>
    <property type="gene ID" value="GLYMA_05G007500"/>
</dbReference>
<gene>
    <name evidence="1" type="ORF">GLYMA_05G007500</name>
</gene>
<dbReference type="EnsemblPlants" id="KRH56609">
    <property type="protein sequence ID" value="KRH56609"/>
    <property type="gene ID" value="GLYMA_05G007500"/>
</dbReference>
<organism evidence="1">
    <name type="scientific">Glycine max</name>
    <name type="common">Soybean</name>
    <name type="synonym">Glycine hispida</name>
    <dbReference type="NCBI Taxonomy" id="3847"/>
    <lineage>
        <taxon>Eukaryota</taxon>
        <taxon>Viridiplantae</taxon>
        <taxon>Streptophyta</taxon>
        <taxon>Embryophyta</taxon>
        <taxon>Tracheophyta</taxon>
        <taxon>Spermatophyta</taxon>
        <taxon>Magnoliopsida</taxon>
        <taxon>eudicotyledons</taxon>
        <taxon>Gunneridae</taxon>
        <taxon>Pentapetalae</taxon>
        <taxon>rosids</taxon>
        <taxon>fabids</taxon>
        <taxon>Fabales</taxon>
        <taxon>Fabaceae</taxon>
        <taxon>Papilionoideae</taxon>
        <taxon>50 kb inversion clade</taxon>
        <taxon>NPAAA clade</taxon>
        <taxon>indigoferoid/millettioid clade</taxon>
        <taxon>Phaseoleae</taxon>
        <taxon>Glycine</taxon>
        <taxon>Glycine subgen. Soja</taxon>
    </lineage>
</organism>
<dbReference type="InParanoid" id="A0A0R0JPC3"/>
<dbReference type="EMBL" id="CM000838">
    <property type="protein sequence ID" value="KRH56609.1"/>
    <property type="molecule type" value="Genomic_DNA"/>
</dbReference>
<evidence type="ECO:0000313" key="1">
    <source>
        <dbReference type="EMBL" id="KRH56609.1"/>
    </source>
</evidence>
<reference evidence="1 2" key="1">
    <citation type="journal article" date="2010" name="Nature">
        <title>Genome sequence of the palaeopolyploid soybean.</title>
        <authorList>
            <person name="Schmutz J."/>
            <person name="Cannon S.B."/>
            <person name="Schlueter J."/>
            <person name="Ma J."/>
            <person name="Mitros T."/>
            <person name="Nelson W."/>
            <person name="Hyten D.L."/>
            <person name="Song Q."/>
            <person name="Thelen J.J."/>
            <person name="Cheng J."/>
            <person name="Xu D."/>
            <person name="Hellsten U."/>
            <person name="May G.D."/>
            <person name="Yu Y."/>
            <person name="Sakurai T."/>
            <person name="Umezawa T."/>
            <person name="Bhattacharyya M.K."/>
            <person name="Sandhu D."/>
            <person name="Valliyodan B."/>
            <person name="Lindquist E."/>
            <person name="Peto M."/>
            <person name="Grant D."/>
            <person name="Shu S."/>
            <person name="Goodstein D."/>
            <person name="Barry K."/>
            <person name="Futrell-Griggs M."/>
            <person name="Abernathy B."/>
            <person name="Du J."/>
            <person name="Tian Z."/>
            <person name="Zhu L."/>
            <person name="Gill N."/>
            <person name="Joshi T."/>
            <person name="Libault M."/>
            <person name="Sethuraman A."/>
            <person name="Zhang X.-C."/>
            <person name="Shinozaki K."/>
            <person name="Nguyen H.T."/>
            <person name="Wing R.A."/>
            <person name="Cregan P."/>
            <person name="Specht J."/>
            <person name="Grimwood J."/>
            <person name="Rokhsar D."/>
            <person name="Stacey G."/>
            <person name="Shoemaker R.C."/>
            <person name="Jackson S.A."/>
        </authorList>
    </citation>
    <scope>NUCLEOTIDE SEQUENCE</scope>
    <source>
        <strain evidence="2">cv. Williams 82</strain>
        <tissue evidence="1">Callus</tissue>
    </source>
</reference>
<evidence type="ECO:0000313" key="3">
    <source>
        <dbReference type="Proteomes" id="UP000008827"/>
    </source>
</evidence>
<protein>
    <submittedName>
        <fullName evidence="1 2">Uncharacterized protein</fullName>
    </submittedName>
</protein>
<dbReference type="AlphaFoldDB" id="A0A0R0JPC3"/>
<dbReference type="Proteomes" id="UP000008827">
    <property type="component" value="Chromosome 5"/>
</dbReference>
<evidence type="ECO:0000313" key="2">
    <source>
        <dbReference type="EnsemblPlants" id="KRH56609"/>
    </source>
</evidence>